<dbReference type="Proteomes" id="UP001169242">
    <property type="component" value="Unassembled WGS sequence"/>
</dbReference>
<sequence length="137" mass="15951">MNKLKYFQLVTIGLAIVATYYRWKQEDSQVLMTFITVISIIITLINIIFLISHKLEEKEKKFKWNEDIVKRYNMGMLCVSPFIIAGILIYYCENASSYWNDIATIWSLAVAISADIITDIILAIIYKPKNPHKVRID</sequence>
<protein>
    <submittedName>
        <fullName evidence="2">Uncharacterized protein</fullName>
    </submittedName>
</protein>
<organism evidence="2 3">
    <name type="scientific">Holtiella tumoricola</name>
    <dbReference type="NCBI Taxonomy" id="3018743"/>
    <lineage>
        <taxon>Bacteria</taxon>
        <taxon>Bacillati</taxon>
        <taxon>Bacillota</taxon>
        <taxon>Clostridia</taxon>
        <taxon>Lachnospirales</taxon>
        <taxon>Cellulosilyticaceae</taxon>
        <taxon>Holtiella</taxon>
    </lineage>
</organism>
<evidence type="ECO:0000313" key="3">
    <source>
        <dbReference type="Proteomes" id="UP001169242"/>
    </source>
</evidence>
<gene>
    <name evidence="2" type="ORF">PBV87_21370</name>
</gene>
<dbReference type="AlphaFoldDB" id="A0AA42J3L8"/>
<keyword evidence="1" id="KW-0812">Transmembrane</keyword>
<feature type="transmembrane region" description="Helical" evidence="1">
    <location>
        <begin position="72"/>
        <end position="91"/>
    </location>
</feature>
<proteinExistence type="predicted"/>
<dbReference type="EMBL" id="JAQIFT010000069">
    <property type="protein sequence ID" value="MDA3734028.1"/>
    <property type="molecule type" value="Genomic_DNA"/>
</dbReference>
<accession>A0AA42J3L8</accession>
<reference evidence="2" key="1">
    <citation type="journal article" date="2023" name="Int. J. Syst. Evol. Microbiol.">
        <title>&lt;i&gt;Holtiella tumoricola&lt;/i&gt; gen. nov. sp. nov., isolated from a human clinical sample.</title>
        <authorList>
            <person name="Allen-Vercoe E."/>
            <person name="Daigneault M.C."/>
            <person name="Vancuren S.J."/>
            <person name="Cochrane K."/>
            <person name="O'Neal L.L."/>
            <person name="Sankaranarayanan K."/>
            <person name="Lawson P.A."/>
        </authorList>
    </citation>
    <scope>NUCLEOTIDE SEQUENCE</scope>
    <source>
        <strain evidence="2">CC70A</strain>
    </source>
</reference>
<comment type="caution">
    <text evidence="2">The sequence shown here is derived from an EMBL/GenBank/DDBJ whole genome shotgun (WGS) entry which is preliminary data.</text>
</comment>
<feature type="transmembrane region" description="Helical" evidence="1">
    <location>
        <begin position="103"/>
        <end position="126"/>
    </location>
</feature>
<keyword evidence="3" id="KW-1185">Reference proteome</keyword>
<evidence type="ECO:0000313" key="2">
    <source>
        <dbReference type="EMBL" id="MDA3734028.1"/>
    </source>
</evidence>
<keyword evidence="1" id="KW-1133">Transmembrane helix</keyword>
<keyword evidence="1" id="KW-0472">Membrane</keyword>
<evidence type="ECO:0000256" key="1">
    <source>
        <dbReference type="SAM" id="Phobius"/>
    </source>
</evidence>
<name>A0AA42J3L8_9FIRM</name>
<feature type="transmembrane region" description="Helical" evidence="1">
    <location>
        <begin position="29"/>
        <end position="51"/>
    </location>
</feature>
<dbReference type="RefSeq" id="WP_271013680.1">
    <property type="nucleotide sequence ID" value="NZ_JAQIFT010000069.1"/>
</dbReference>